<dbReference type="OrthoDB" id="6781756at2759"/>
<evidence type="ECO:0000259" key="1">
    <source>
        <dbReference type="Pfam" id="PF20700"/>
    </source>
</evidence>
<dbReference type="InterPro" id="IPR049012">
    <property type="entry name" value="Mutator_transp_dom"/>
</dbReference>
<evidence type="ECO:0000313" key="2">
    <source>
        <dbReference type="EMBL" id="KAF2901504.1"/>
    </source>
</evidence>
<keyword evidence="3" id="KW-1185">Reference proteome</keyword>
<comment type="caution">
    <text evidence="2">The sequence shown here is derived from an EMBL/GenBank/DDBJ whole genome shotgun (WGS) entry which is preliminary data.</text>
</comment>
<name>A0A8K0DC22_IGNLU</name>
<evidence type="ECO:0000313" key="3">
    <source>
        <dbReference type="Proteomes" id="UP000801492"/>
    </source>
</evidence>
<feature type="domain" description="Mutator-like transposase" evidence="1">
    <location>
        <begin position="1"/>
        <end position="88"/>
    </location>
</feature>
<dbReference type="Pfam" id="PF20700">
    <property type="entry name" value="Mutator"/>
    <property type="match status" value="1"/>
</dbReference>
<organism evidence="2 3">
    <name type="scientific">Ignelater luminosus</name>
    <name type="common">Cucubano</name>
    <name type="synonym">Pyrophorus luminosus</name>
    <dbReference type="NCBI Taxonomy" id="2038154"/>
    <lineage>
        <taxon>Eukaryota</taxon>
        <taxon>Metazoa</taxon>
        <taxon>Ecdysozoa</taxon>
        <taxon>Arthropoda</taxon>
        <taxon>Hexapoda</taxon>
        <taxon>Insecta</taxon>
        <taxon>Pterygota</taxon>
        <taxon>Neoptera</taxon>
        <taxon>Endopterygota</taxon>
        <taxon>Coleoptera</taxon>
        <taxon>Polyphaga</taxon>
        <taxon>Elateriformia</taxon>
        <taxon>Elateroidea</taxon>
        <taxon>Elateridae</taxon>
        <taxon>Agrypninae</taxon>
        <taxon>Pyrophorini</taxon>
        <taxon>Ignelater</taxon>
    </lineage>
</organism>
<accession>A0A8K0DC22</accession>
<gene>
    <name evidence="2" type="ORF">ILUMI_04687</name>
</gene>
<dbReference type="Proteomes" id="UP000801492">
    <property type="component" value="Unassembled WGS sequence"/>
</dbReference>
<dbReference type="EMBL" id="VTPC01001572">
    <property type="protein sequence ID" value="KAF2901504.1"/>
    <property type="molecule type" value="Genomic_DNA"/>
</dbReference>
<dbReference type="AlphaFoldDB" id="A0A8K0DC22"/>
<sequence length="140" mass="15554">MMAVLNIPFMARKSYQRCHESVAEVIFKSALKTIEEAGKEEAALVIASGDVDEGGVPLLTVVTDGAWCKRSYNVNYDAASGVSAAKEYCSTRHGLRPCRHKLQDMSDMGAKELIQEPVELRYLTSGLFVKCDNRRRVKIL</sequence>
<reference evidence="2" key="1">
    <citation type="submission" date="2019-08" db="EMBL/GenBank/DDBJ databases">
        <title>The genome of the North American firefly Photinus pyralis.</title>
        <authorList>
            <consortium name="Photinus pyralis genome working group"/>
            <person name="Fallon T.R."/>
            <person name="Sander Lower S.E."/>
            <person name="Weng J.-K."/>
        </authorList>
    </citation>
    <scope>NUCLEOTIDE SEQUENCE</scope>
    <source>
        <strain evidence="2">TRF0915ILg1</strain>
        <tissue evidence="2">Whole body</tissue>
    </source>
</reference>
<protein>
    <recommendedName>
        <fullName evidence="1">Mutator-like transposase domain-containing protein</fullName>
    </recommendedName>
</protein>
<proteinExistence type="predicted"/>